<dbReference type="EMBL" id="JBBWRZ010000002">
    <property type="protein sequence ID" value="KAK8244147.1"/>
    <property type="molecule type" value="Genomic_DNA"/>
</dbReference>
<feature type="compositionally biased region" description="Polar residues" evidence="1">
    <location>
        <begin position="256"/>
        <end position="277"/>
    </location>
</feature>
<organism evidence="2 3">
    <name type="scientific">Phyllosticta capitalensis</name>
    <dbReference type="NCBI Taxonomy" id="121624"/>
    <lineage>
        <taxon>Eukaryota</taxon>
        <taxon>Fungi</taxon>
        <taxon>Dikarya</taxon>
        <taxon>Ascomycota</taxon>
        <taxon>Pezizomycotina</taxon>
        <taxon>Dothideomycetes</taxon>
        <taxon>Dothideomycetes incertae sedis</taxon>
        <taxon>Botryosphaeriales</taxon>
        <taxon>Phyllostictaceae</taxon>
        <taxon>Phyllosticta</taxon>
    </lineage>
</organism>
<proteinExistence type="predicted"/>
<evidence type="ECO:0000313" key="2">
    <source>
        <dbReference type="EMBL" id="KAK8244147.1"/>
    </source>
</evidence>
<feature type="compositionally biased region" description="Polar residues" evidence="1">
    <location>
        <begin position="338"/>
        <end position="348"/>
    </location>
</feature>
<feature type="region of interest" description="Disordered" evidence="1">
    <location>
        <begin position="334"/>
        <end position="386"/>
    </location>
</feature>
<comment type="caution">
    <text evidence="2">The sequence shown here is derived from an EMBL/GenBank/DDBJ whole genome shotgun (WGS) entry which is preliminary data.</text>
</comment>
<reference evidence="2 3" key="1">
    <citation type="submission" date="2024-04" db="EMBL/GenBank/DDBJ databases">
        <title>Phyllosticta paracitricarpa is synonymous to the EU quarantine fungus P. citricarpa based on phylogenomic analyses.</title>
        <authorList>
            <consortium name="Lawrence Berkeley National Laboratory"/>
            <person name="Van Ingen-Buijs V.A."/>
            <person name="Van Westerhoven A.C."/>
            <person name="Haridas S."/>
            <person name="Skiadas P."/>
            <person name="Martin F."/>
            <person name="Groenewald J.Z."/>
            <person name="Crous P.W."/>
            <person name="Seidl M.F."/>
        </authorList>
    </citation>
    <scope>NUCLEOTIDE SEQUENCE [LARGE SCALE GENOMIC DNA]</scope>
    <source>
        <strain evidence="2 3">CBS 123374</strain>
    </source>
</reference>
<evidence type="ECO:0000313" key="3">
    <source>
        <dbReference type="Proteomes" id="UP001492380"/>
    </source>
</evidence>
<feature type="compositionally biased region" description="Basic and acidic residues" evidence="1">
    <location>
        <begin position="359"/>
        <end position="370"/>
    </location>
</feature>
<gene>
    <name evidence="2" type="ORF">HDK90DRAFT_546722</name>
</gene>
<protein>
    <submittedName>
        <fullName evidence="2">Uncharacterized protein</fullName>
    </submittedName>
</protein>
<dbReference type="Proteomes" id="UP001492380">
    <property type="component" value="Unassembled WGS sequence"/>
</dbReference>
<evidence type="ECO:0000256" key="1">
    <source>
        <dbReference type="SAM" id="MobiDB-lite"/>
    </source>
</evidence>
<accession>A0ABR1YZM2</accession>
<feature type="region of interest" description="Disordered" evidence="1">
    <location>
        <begin position="254"/>
        <end position="318"/>
    </location>
</feature>
<name>A0ABR1YZM2_9PEZI</name>
<sequence length="425" mass="47954">MPSIWLVDGGRAKPARAVRKRQQIDARGRGSKKALVGMMWVWWDGRSFLMRTTTRTPLLHIRLHFTNIKLHRPRSFANLPSSGCEDEQAVRQAVCNHDAIGWKQANEQLIPSRRSIDYSDLRALTSGSPIMAHPWHGPFQFQGPPFSAGQSLPNRQQRPFPNLGYQIPHLPPSYIYIPVPLEHVHWYGIPSLPLPGMAASLPTGVGQGPYNQPAQAYAISHSMSTTYTTTFYTAPSYPIPTSYQNSRYPAPPFQTYPYQTWPNQNPSSNTGSSTTAGQFERQGAPVTASNPIKTRSKSEPLGAGIRKTVNKKNRPLNADQAEFLEEQLVKKENRQYETSKQQEMSLQSAVKIEASDETEQSRHLAEPPVKEEEEDQNVAAKQQEKPTLRTIKIEEVEKVEWSRRPELADKVQRVCDAAQDFGKKY</sequence>
<keyword evidence="3" id="KW-1185">Reference proteome</keyword>